<dbReference type="GO" id="GO:0003677">
    <property type="term" value="F:DNA binding"/>
    <property type="evidence" value="ECO:0007669"/>
    <property type="project" value="UniProtKB-KW"/>
</dbReference>
<dbReference type="AlphaFoldDB" id="A0A397J842"/>
<feature type="domain" description="Probable transposase IS891/IS1136/IS1341" evidence="7">
    <location>
        <begin position="340"/>
        <end position="456"/>
    </location>
</feature>
<gene>
    <name evidence="10" type="ORF">Glove_121g76</name>
</gene>
<proteinExistence type="inferred from homology"/>
<dbReference type="GO" id="GO:0032196">
    <property type="term" value="P:transposition"/>
    <property type="evidence" value="ECO:0007669"/>
    <property type="project" value="UniProtKB-KW"/>
</dbReference>
<keyword evidence="3" id="KW-0479">Metal-binding</keyword>
<accession>A0A397J842</accession>
<evidence type="ECO:0000256" key="3">
    <source>
        <dbReference type="ARBA" id="ARBA00022723"/>
    </source>
</evidence>
<dbReference type="Pfam" id="PF12323">
    <property type="entry name" value="HTH_OrfB_IS605"/>
    <property type="match status" value="1"/>
</dbReference>
<dbReference type="PANTHER" id="PTHR36172:SF1">
    <property type="entry name" value="RESOLVASE-RELATED"/>
    <property type="match status" value="1"/>
</dbReference>
<dbReference type="NCBIfam" id="NF040570">
    <property type="entry name" value="guided_TnpB"/>
    <property type="match status" value="2"/>
</dbReference>
<reference evidence="10 11" key="1">
    <citation type="submission" date="2018-08" db="EMBL/GenBank/DDBJ databases">
        <title>Genome and evolution of the arbuscular mycorrhizal fungus Diversispora epigaea (formerly Glomus versiforme) and its bacterial endosymbionts.</title>
        <authorList>
            <person name="Sun X."/>
            <person name="Fei Z."/>
            <person name="Harrison M."/>
        </authorList>
    </citation>
    <scope>NUCLEOTIDE SEQUENCE [LARGE SCALE GENOMIC DNA]</scope>
    <source>
        <strain evidence="10 11">IT104</strain>
    </source>
</reference>
<keyword evidence="5" id="KW-0238">DNA-binding</keyword>
<feature type="domain" description="Transposase putative helix-turn-helix" evidence="9">
    <location>
        <begin position="136"/>
        <end position="172"/>
    </location>
</feature>
<feature type="domain" description="Probable transposase IS891/IS1136/IS1341" evidence="7">
    <location>
        <begin position="692"/>
        <end position="808"/>
    </location>
</feature>
<feature type="domain" description="Cas12f1-like TNB" evidence="8">
    <location>
        <begin position="827"/>
        <end position="891"/>
    </location>
</feature>
<keyword evidence="6" id="KW-0233">DNA recombination</keyword>
<keyword evidence="2" id="KW-0815">Transposition</keyword>
<evidence type="ECO:0000256" key="5">
    <source>
        <dbReference type="ARBA" id="ARBA00023125"/>
    </source>
</evidence>
<keyword evidence="11" id="KW-1185">Reference proteome</keyword>
<evidence type="ECO:0000313" key="10">
    <source>
        <dbReference type="EMBL" id="RHZ81354.1"/>
    </source>
</evidence>
<evidence type="ECO:0000259" key="9">
    <source>
        <dbReference type="Pfam" id="PF12323"/>
    </source>
</evidence>
<evidence type="ECO:0000256" key="4">
    <source>
        <dbReference type="ARBA" id="ARBA00022833"/>
    </source>
</evidence>
<dbReference type="PANTHER" id="PTHR36172">
    <property type="match status" value="1"/>
</dbReference>
<sequence length="905" mass="106685">MILPPPPLPSKRIIYAQEYPAKNNISNDKKKSYSTLNAKDCKPYWNERSCQRDCGLPMNSSSTCSYSTLKNSWFSSTIRQPTNVNCPNINLPSTLPSSADCKEEEQPSIEGKGKKRKKILTVRKNKRRKKDENIIRTLNVKLYPNLAQKRLLKRWMGLMRLTYNTIIDYLQSRRFLIVRVDENKNKYKEMINFPKIQFLRTVAYLKLRSKKVYNDIPNNIIDETVDEAIKNFNSKDNKTGLKFKTKKDLKHTITIRAQNFSKKNWNQFYVSYLFCNSMRTSRKKPYNIIEGSRDLRALHFETKRKNNSWPLEKINNDCKLTYHRKTNDWILSWVHERQKELKETHERFVAIDPGVRTPFVMYSPTKGITEVGKNDAQRLFRLCLHADKLSSTRDKLKSSISKRKKKQAKKIDKAISRIFRRIKNLRNELHKKTINHLVKNYDVVIIPEFNVSNMVRQETRKINSKTVKRMLTWSHYSFRQLLKHKAEEIGMKMITQNEAYTSKTCSACGNIQNIGGRKVYKCKGRRFLIVRVDENKNKYKEMINFPKIQFLRTVAYLKLRSKKVYNDIPNNIIDETVDEAIKNFNSKDNKTGLKFKTKKDLKHTITIRAQNFSKKNWNQFYVSYLFCNSMRTSRKKPYNIIEGSRDLRALHFETKRKNNSWPLEKINNDCKLTYHRKTNDWILSWVHERQKELKETHERFVAIDPGVRTPFVMYSPTKGITEVGKNDAQRLFRLCLHADKLSSTRDKLKSSISKRKKKQAKKIDKAISRIFRRIKNLRNELHKKTINHLVKNYDVVIIPEFNVSNMVRQETRKINSKTVKRMLTWSHYSFRQLLKHKAEEIGMKMITQNEAYTSKTCSACGNIQNIGGRKVYKCKGCNVVMDRDVNGARGIFLHALLDGAICMHM</sequence>
<evidence type="ECO:0000256" key="1">
    <source>
        <dbReference type="ARBA" id="ARBA00008761"/>
    </source>
</evidence>
<dbReference type="Proteomes" id="UP000266861">
    <property type="component" value="Unassembled WGS sequence"/>
</dbReference>
<keyword evidence="4" id="KW-0862">Zinc</keyword>
<dbReference type="InterPro" id="IPR001959">
    <property type="entry name" value="Transposase"/>
</dbReference>
<organism evidence="10 11">
    <name type="scientific">Diversispora epigaea</name>
    <dbReference type="NCBI Taxonomy" id="1348612"/>
    <lineage>
        <taxon>Eukaryota</taxon>
        <taxon>Fungi</taxon>
        <taxon>Fungi incertae sedis</taxon>
        <taxon>Mucoromycota</taxon>
        <taxon>Glomeromycotina</taxon>
        <taxon>Glomeromycetes</taxon>
        <taxon>Diversisporales</taxon>
        <taxon>Diversisporaceae</taxon>
        <taxon>Diversispora</taxon>
    </lineage>
</organism>
<dbReference type="Pfam" id="PF07282">
    <property type="entry name" value="Cas12f1-like_TNB"/>
    <property type="match status" value="2"/>
</dbReference>
<name>A0A397J842_9GLOM</name>
<evidence type="ECO:0000256" key="2">
    <source>
        <dbReference type="ARBA" id="ARBA00022578"/>
    </source>
</evidence>
<comment type="caution">
    <text evidence="10">The sequence shown here is derived from an EMBL/GenBank/DDBJ whole genome shotgun (WGS) entry which is preliminary data.</text>
</comment>
<dbReference type="EMBL" id="PQFF01000113">
    <property type="protein sequence ID" value="RHZ81354.1"/>
    <property type="molecule type" value="Genomic_DNA"/>
</dbReference>
<evidence type="ECO:0000313" key="11">
    <source>
        <dbReference type="Proteomes" id="UP000266861"/>
    </source>
</evidence>
<dbReference type="GO" id="GO:0006310">
    <property type="term" value="P:DNA recombination"/>
    <property type="evidence" value="ECO:0007669"/>
    <property type="project" value="UniProtKB-KW"/>
</dbReference>
<comment type="similarity">
    <text evidence="1">In the C-terminal section; belongs to the transposase 35 family.</text>
</comment>
<dbReference type="NCBIfam" id="TIGR01766">
    <property type="entry name" value="IS200/IS605 family accessory protein TnpB-like domain"/>
    <property type="match status" value="2"/>
</dbReference>
<dbReference type="InterPro" id="IPR010095">
    <property type="entry name" value="Cas12f1-like_TNB"/>
</dbReference>
<evidence type="ECO:0008006" key="12">
    <source>
        <dbReference type="Google" id="ProtNLM"/>
    </source>
</evidence>
<evidence type="ECO:0000259" key="7">
    <source>
        <dbReference type="Pfam" id="PF01385"/>
    </source>
</evidence>
<feature type="domain" description="Cas12f1-like TNB" evidence="8">
    <location>
        <begin position="475"/>
        <end position="524"/>
    </location>
</feature>
<dbReference type="InterPro" id="IPR051491">
    <property type="entry name" value="Recombinase/Transposase-rel"/>
</dbReference>
<dbReference type="Pfam" id="PF01385">
    <property type="entry name" value="OrfB_IS605"/>
    <property type="match status" value="2"/>
</dbReference>
<dbReference type="GO" id="GO:0046872">
    <property type="term" value="F:metal ion binding"/>
    <property type="evidence" value="ECO:0007669"/>
    <property type="project" value="UniProtKB-KW"/>
</dbReference>
<protein>
    <recommendedName>
        <fullName evidence="12">Transposase</fullName>
    </recommendedName>
</protein>
<evidence type="ECO:0000256" key="6">
    <source>
        <dbReference type="ARBA" id="ARBA00023172"/>
    </source>
</evidence>
<evidence type="ECO:0000259" key="8">
    <source>
        <dbReference type="Pfam" id="PF07282"/>
    </source>
</evidence>
<dbReference type="InterPro" id="IPR021027">
    <property type="entry name" value="Transposase_put_HTH"/>
</dbReference>